<dbReference type="WBParaSite" id="L893_g9759.t1">
    <property type="protein sequence ID" value="L893_g9759.t1"/>
    <property type="gene ID" value="L893_g9759"/>
</dbReference>
<protein>
    <submittedName>
        <fullName evidence="2">RRM domain-containing protein</fullName>
    </submittedName>
</protein>
<proteinExistence type="predicted"/>
<dbReference type="Gene3D" id="3.30.70.330">
    <property type="match status" value="1"/>
</dbReference>
<organism evidence="1 2">
    <name type="scientific">Steinernema glaseri</name>
    <dbReference type="NCBI Taxonomy" id="37863"/>
    <lineage>
        <taxon>Eukaryota</taxon>
        <taxon>Metazoa</taxon>
        <taxon>Ecdysozoa</taxon>
        <taxon>Nematoda</taxon>
        <taxon>Chromadorea</taxon>
        <taxon>Rhabditida</taxon>
        <taxon>Tylenchina</taxon>
        <taxon>Panagrolaimomorpha</taxon>
        <taxon>Strongyloidoidea</taxon>
        <taxon>Steinernematidae</taxon>
        <taxon>Steinernema</taxon>
    </lineage>
</organism>
<keyword evidence="1" id="KW-1185">Reference proteome</keyword>
<dbReference type="AlphaFoldDB" id="A0A1I8AWC6"/>
<accession>A0A1I8AWC6</accession>
<dbReference type="InterPro" id="IPR012677">
    <property type="entry name" value="Nucleotide-bd_a/b_plait_sf"/>
</dbReference>
<evidence type="ECO:0000313" key="1">
    <source>
        <dbReference type="Proteomes" id="UP000095287"/>
    </source>
</evidence>
<name>A0A1I8AWC6_9BILA</name>
<dbReference type="Proteomes" id="UP000095287">
    <property type="component" value="Unplaced"/>
</dbReference>
<evidence type="ECO:0000313" key="2">
    <source>
        <dbReference type="WBParaSite" id="L893_g9759.t1"/>
    </source>
</evidence>
<sequence>MWHTETGKSKGFAFINFSSFEASDKPEDAALKQIGLGDLRILDLPMEREAMNGQFLCNRAAIKADGFSR</sequence>
<reference evidence="2" key="1">
    <citation type="submission" date="2016-11" db="UniProtKB">
        <authorList>
            <consortium name="WormBaseParasite"/>
        </authorList>
    </citation>
    <scope>IDENTIFICATION</scope>
</reference>